<proteinExistence type="predicted"/>
<comment type="caution">
    <text evidence="3">The sequence shown here is derived from an EMBL/GenBank/DDBJ whole genome shotgun (WGS) entry which is preliminary data.</text>
</comment>
<dbReference type="PANTHER" id="PTHR36836">
    <property type="entry name" value="COLANIC ACID BIOSYNTHESIS PROTEIN WCAK"/>
    <property type="match status" value="1"/>
</dbReference>
<protein>
    <submittedName>
        <fullName evidence="3">Polysaccharide pyruvyl transferase family protein</fullName>
    </submittedName>
</protein>
<keyword evidence="3" id="KW-0808">Transferase</keyword>
<reference evidence="3 4" key="1">
    <citation type="submission" date="2024-03" db="EMBL/GenBank/DDBJ databases">
        <title>Rhodococcus navarretei sp. nov. and Pseudarthrobacter quantumdoti sp. nov., two new species with the ability to biosynthesize Quantum Dots isolated from soil samples at Union Glacier, Antarctica.</title>
        <authorList>
            <person name="Vargas M."/>
        </authorList>
    </citation>
    <scope>NUCLEOTIDE SEQUENCE [LARGE SCALE GENOMIC DNA]</scope>
    <source>
        <strain evidence="3 4">EXRC-4A-4</strain>
    </source>
</reference>
<name>A0ABU9D5N2_9NOCA</name>
<gene>
    <name evidence="3" type="ORF">AABD04_23305</name>
</gene>
<dbReference type="RefSeq" id="WP_341442660.1">
    <property type="nucleotide sequence ID" value="NZ_JBBPCN010000001.1"/>
</dbReference>
<evidence type="ECO:0000256" key="1">
    <source>
        <dbReference type="SAM" id="MobiDB-lite"/>
    </source>
</evidence>
<accession>A0ABU9D5N2</accession>
<sequence length="474" mass="51592">MSSFRDTSDKIRGPSQCSAPPVRTRNTSHRTISSHPAQCETQECEVLDQLRERTNAQLISRLYAFQRSAIGISLISAVDTAAAFVTRFTKAHPDDAQCHLVLASSGKGNIGDRAMLEAVLARTIGPTKVIVEQSNDYEKTGQFSGTEFVPLPILANGYAIYRFRDSLRFAALLKRATSYSVIGADVMDGLYDVSLSVARSSTMVMAANAGVPTTLYGFSWSEVANPTALNSLMRAARAGASLYPRDPASLRRLTADGIDSVVQAADVVFTDRTVTTPGEQHNWIVAQRKRGHRVAIVNVSGLLARRMNQIPEYLQIVTHLLQNDFSIVLLPHVLRRGDDDLAALELLEEELLRARMPSTGKRITLISHGPCPSDIRGLTMEADIVITGRMHLAILAMSQGTPAITLGTQGKVEGLYEMFELPALCVEPNPGFGSRVVTLLSELDLAETRSSVSDRLPSVFALAERNFDGHAEVS</sequence>
<dbReference type="Pfam" id="PF04230">
    <property type="entry name" value="PS_pyruv_trans"/>
    <property type="match status" value="1"/>
</dbReference>
<dbReference type="GO" id="GO:0016740">
    <property type="term" value="F:transferase activity"/>
    <property type="evidence" value="ECO:0007669"/>
    <property type="project" value="UniProtKB-KW"/>
</dbReference>
<dbReference type="Proteomes" id="UP001456513">
    <property type="component" value="Unassembled WGS sequence"/>
</dbReference>
<keyword evidence="4" id="KW-1185">Reference proteome</keyword>
<dbReference type="InterPro" id="IPR007345">
    <property type="entry name" value="Polysacch_pyruvyl_Trfase"/>
</dbReference>
<evidence type="ECO:0000313" key="3">
    <source>
        <dbReference type="EMBL" id="MEK8073783.1"/>
    </source>
</evidence>
<evidence type="ECO:0000259" key="2">
    <source>
        <dbReference type="Pfam" id="PF04230"/>
    </source>
</evidence>
<dbReference type="EMBL" id="JBBPCN010000001">
    <property type="protein sequence ID" value="MEK8073783.1"/>
    <property type="molecule type" value="Genomic_DNA"/>
</dbReference>
<evidence type="ECO:0000313" key="4">
    <source>
        <dbReference type="Proteomes" id="UP001456513"/>
    </source>
</evidence>
<organism evidence="3 4">
    <name type="scientific">Rhodococcus navarretei</name>
    <dbReference type="NCBI Taxonomy" id="3128981"/>
    <lineage>
        <taxon>Bacteria</taxon>
        <taxon>Bacillati</taxon>
        <taxon>Actinomycetota</taxon>
        <taxon>Actinomycetes</taxon>
        <taxon>Mycobacteriales</taxon>
        <taxon>Nocardiaceae</taxon>
        <taxon>Rhodococcus</taxon>
    </lineage>
</organism>
<feature type="compositionally biased region" description="Basic and acidic residues" evidence="1">
    <location>
        <begin position="1"/>
        <end position="12"/>
    </location>
</feature>
<feature type="domain" description="Polysaccharide pyruvyl transferase" evidence="2">
    <location>
        <begin position="109"/>
        <end position="408"/>
    </location>
</feature>
<feature type="region of interest" description="Disordered" evidence="1">
    <location>
        <begin position="1"/>
        <end position="36"/>
    </location>
</feature>
<dbReference type="PANTHER" id="PTHR36836:SF1">
    <property type="entry name" value="COLANIC ACID BIOSYNTHESIS PROTEIN WCAK"/>
    <property type="match status" value="1"/>
</dbReference>